<sequence>MAERGVGGRWVNGGRIFFILGYRRRGGGGRQRERVWRRRRGRRLGEAGIRGGHVDRGAESGGVDKGIEKNKGKMGGGPSEFGELDRSEGEFGPKQMGWTRGVNLQELGTVRHHGRGRSRRRRPGGEAVSGSGGTSIVAERVEVGSIIARQRGKLSACNCSPPFASTDSGLEKLAGSGVELHLIQCTEGMRGGGVEVSVVDDGRREELVTVPVFFMAERGRSGGGGRVKEVGGMAEGGRIGGLVDGKRKRGELVGERPLKRALIEEDICILPASKAVTQPRSYQ</sequence>
<gene>
    <name evidence="2" type="ORF">Salat_2095400</name>
</gene>
<reference evidence="2" key="2">
    <citation type="journal article" date="2024" name="Plant">
        <title>Genomic evolution and insights into agronomic trait innovations of Sesamum species.</title>
        <authorList>
            <person name="Miao H."/>
            <person name="Wang L."/>
            <person name="Qu L."/>
            <person name="Liu H."/>
            <person name="Sun Y."/>
            <person name="Le M."/>
            <person name="Wang Q."/>
            <person name="Wei S."/>
            <person name="Zheng Y."/>
            <person name="Lin W."/>
            <person name="Duan Y."/>
            <person name="Cao H."/>
            <person name="Xiong S."/>
            <person name="Wang X."/>
            <person name="Wei L."/>
            <person name="Li C."/>
            <person name="Ma Q."/>
            <person name="Ju M."/>
            <person name="Zhao R."/>
            <person name="Li G."/>
            <person name="Mu C."/>
            <person name="Tian Q."/>
            <person name="Mei H."/>
            <person name="Zhang T."/>
            <person name="Gao T."/>
            <person name="Zhang H."/>
        </authorList>
    </citation>
    <scope>NUCLEOTIDE SEQUENCE</scope>
    <source>
        <strain evidence="2">3651</strain>
    </source>
</reference>
<name>A0AAE1Y0H3_9LAMI</name>
<protein>
    <submittedName>
        <fullName evidence="2">Uncharacterized protein</fullName>
    </submittedName>
</protein>
<proteinExistence type="predicted"/>
<keyword evidence="3" id="KW-1185">Reference proteome</keyword>
<reference evidence="2" key="1">
    <citation type="submission" date="2020-06" db="EMBL/GenBank/DDBJ databases">
        <authorList>
            <person name="Li T."/>
            <person name="Hu X."/>
            <person name="Zhang T."/>
            <person name="Song X."/>
            <person name="Zhang H."/>
            <person name="Dai N."/>
            <person name="Sheng W."/>
            <person name="Hou X."/>
            <person name="Wei L."/>
        </authorList>
    </citation>
    <scope>NUCLEOTIDE SEQUENCE</scope>
    <source>
        <strain evidence="2">3651</strain>
        <tissue evidence="2">Leaf</tissue>
    </source>
</reference>
<accession>A0AAE1Y0H3</accession>
<feature type="region of interest" description="Disordered" evidence="1">
    <location>
        <begin position="111"/>
        <end position="133"/>
    </location>
</feature>
<evidence type="ECO:0000313" key="3">
    <source>
        <dbReference type="Proteomes" id="UP001293254"/>
    </source>
</evidence>
<comment type="caution">
    <text evidence="2">The sequence shown here is derived from an EMBL/GenBank/DDBJ whole genome shotgun (WGS) entry which is preliminary data.</text>
</comment>
<evidence type="ECO:0000313" key="2">
    <source>
        <dbReference type="EMBL" id="KAK4421448.1"/>
    </source>
</evidence>
<feature type="region of interest" description="Disordered" evidence="1">
    <location>
        <begin position="47"/>
        <end position="86"/>
    </location>
</feature>
<feature type="compositionally biased region" description="Basic residues" evidence="1">
    <location>
        <begin position="111"/>
        <end position="122"/>
    </location>
</feature>
<evidence type="ECO:0000256" key="1">
    <source>
        <dbReference type="SAM" id="MobiDB-lite"/>
    </source>
</evidence>
<dbReference type="AlphaFoldDB" id="A0AAE1Y0H3"/>
<dbReference type="EMBL" id="JACGWO010000008">
    <property type="protein sequence ID" value="KAK4421448.1"/>
    <property type="molecule type" value="Genomic_DNA"/>
</dbReference>
<organism evidence="2 3">
    <name type="scientific">Sesamum alatum</name>
    <dbReference type="NCBI Taxonomy" id="300844"/>
    <lineage>
        <taxon>Eukaryota</taxon>
        <taxon>Viridiplantae</taxon>
        <taxon>Streptophyta</taxon>
        <taxon>Embryophyta</taxon>
        <taxon>Tracheophyta</taxon>
        <taxon>Spermatophyta</taxon>
        <taxon>Magnoliopsida</taxon>
        <taxon>eudicotyledons</taxon>
        <taxon>Gunneridae</taxon>
        <taxon>Pentapetalae</taxon>
        <taxon>asterids</taxon>
        <taxon>lamiids</taxon>
        <taxon>Lamiales</taxon>
        <taxon>Pedaliaceae</taxon>
        <taxon>Sesamum</taxon>
    </lineage>
</organism>
<dbReference type="Proteomes" id="UP001293254">
    <property type="component" value="Unassembled WGS sequence"/>
</dbReference>